<organism evidence="2 3">
    <name type="scientific">Scophthalmus maximus</name>
    <name type="common">Turbot</name>
    <name type="synonym">Psetta maxima</name>
    <dbReference type="NCBI Taxonomy" id="52904"/>
    <lineage>
        <taxon>Eukaryota</taxon>
        <taxon>Metazoa</taxon>
        <taxon>Chordata</taxon>
        <taxon>Craniata</taxon>
        <taxon>Vertebrata</taxon>
        <taxon>Euteleostomi</taxon>
        <taxon>Actinopterygii</taxon>
        <taxon>Neopterygii</taxon>
        <taxon>Teleostei</taxon>
        <taxon>Neoteleostei</taxon>
        <taxon>Acanthomorphata</taxon>
        <taxon>Carangaria</taxon>
        <taxon>Pleuronectiformes</taxon>
        <taxon>Pleuronectoidei</taxon>
        <taxon>Scophthalmidae</taxon>
        <taxon>Scophthalmus</taxon>
    </lineage>
</organism>
<proteinExistence type="predicted"/>
<accession>A0A6A4T070</accession>
<evidence type="ECO:0000313" key="2">
    <source>
        <dbReference type="EMBL" id="KAF0040886.1"/>
    </source>
</evidence>
<feature type="region of interest" description="Disordered" evidence="1">
    <location>
        <begin position="35"/>
        <end position="121"/>
    </location>
</feature>
<gene>
    <name evidence="2" type="ORF">F2P81_006784</name>
</gene>
<reference evidence="2 3" key="1">
    <citation type="submission" date="2019-06" db="EMBL/GenBank/DDBJ databases">
        <title>Draft genomes of female and male turbot (Scophthalmus maximus).</title>
        <authorList>
            <person name="Xu H."/>
            <person name="Xu X.-W."/>
            <person name="Shao C."/>
            <person name="Chen S."/>
        </authorList>
    </citation>
    <scope>NUCLEOTIDE SEQUENCE [LARGE SCALE GENOMIC DNA]</scope>
    <source>
        <strain evidence="2">Ysfricsl-2016a</strain>
        <tissue evidence="2">Blood</tissue>
    </source>
</reference>
<feature type="compositionally biased region" description="Basic and acidic residues" evidence="1">
    <location>
        <begin position="85"/>
        <end position="98"/>
    </location>
</feature>
<dbReference type="EMBL" id="VEVO01000006">
    <property type="protein sequence ID" value="KAF0040886.1"/>
    <property type="molecule type" value="Genomic_DNA"/>
</dbReference>
<dbReference type="AlphaFoldDB" id="A0A6A4T070"/>
<dbReference type="Proteomes" id="UP000438429">
    <property type="component" value="Unassembled WGS sequence"/>
</dbReference>
<comment type="caution">
    <text evidence="2">The sequence shown here is derived from an EMBL/GenBank/DDBJ whole genome shotgun (WGS) entry which is preliminary data.</text>
</comment>
<evidence type="ECO:0000256" key="1">
    <source>
        <dbReference type="SAM" id="MobiDB-lite"/>
    </source>
</evidence>
<evidence type="ECO:0000313" key="3">
    <source>
        <dbReference type="Proteomes" id="UP000438429"/>
    </source>
</evidence>
<name>A0A6A4T070_SCOMX</name>
<sequence>MFSNVVSYESKCRSYAYSVTVTAAVCDRHRPAVCEGGAGHGADPRQHPVGPGEQGHDTRVVRGRSGLVERRDGRNSRRLFGCVSDQRRSNTRTGRDSGPKSSKTINIQHFDPTCGGRGSSD</sequence>
<protein>
    <submittedName>
        <fullName evidence="2">Uncharacterized protein</fullName>
    </submittedName>
</protein>